<name>A0A0B1R0K2_9GAMM</name>
<feature type="transmembrane region" description="Helical" evidence="12">
    <location>
        <begin position="169"/>
        <end position="189"/>
    </location>
</feature>
<dbReference type="HAMAP" id="MF_01522">
    <property type="entry name" value="Kup"/>
    <property type="match status" value="1"/>
</dbReference>
<keyword evidence="6 12" id="KW-0812">Transmembrane</keyword>
<organism evidence="15 16">
    <name type="scientific">Pantoea rodasii</name>
    <dbReference type="NCBI Taxonomy" id="1076549"/>
    <lineage>
        <taxon>Bacteria</taxon>
        <taxon>Pseudomonadati</taxon>
        <taxon>Pseudomonadota</taxon>
        <taxon>Gammaproteobacteria</taxon>
        <taxon>Enterobacterales</taxon>
        <taxon>Erwiniaceae</taxon>
        <taxon>Pantoea</taxon>
    </lineage>
</organism>
<evidence type="ECO:0000256" key="3">
    <source>
        <dbReference type="ARBA" id="ARBA00022448"/>
    </source>
</evidence>
<keyword evidence="4 12" id="KW-1003">Cell membrane</keyword>
<evidence type="ECO:0000256" key="6">
    <source>
        <dbReference type="ARBA" id="ARBA00022692"/>
    </source>
</evidence>
<feature type="transmembrane region" description="Helical" evidence="12">
    <location>
        <begin position="101"/>
        <end position="129"/>
    </location>
</feature>
<keyword evidence="10 12" id="KW-0406">Ion transport</keyword>
<feature type="transmembrane region" description="Helical" evidence="12">
    <location>
        <begin position="44"/>
        <end position="66"/>
    </location>
</feature>
<dbReference type="Pfam" id="PF22776">
    <property type="entry name" value="K_trans_C"/>
    <property type="match status" value="1"/>
</dbReference>
<reference evidence="15 16" key="1">
    <citation type="submission" date="2014-11" db="EMBL/GenBank/DDBJ databases">
        <title>Genome sequencing of Pantoea rodasii ND03.</title>
        <authorList>
            <person name="Muhamad Yunos N.Y."/>
            <person name="Chan K.-G."/>
        </authorList>
    </citation>
    <scope>NUCLEOTIDE SEQUENCE [LARGE SCALE GENOMIC DNA]</scope>
    <source>
        <strain evidence="15 16">ND03</strain>
    </source>
</reference>
<dbReference type="InterPro" id="IPR003855">
    <property type="entry name" value="K+_transporter"/>
</dbReference>
<evidence type="ECO:0000256" key="10">
    <source>
        <dbReference type="ARBA" id="ARBA00023065"/>
    </source>
</evidence>
<keyword evidence="9 12" id="KW-1133">Transmembrane helix</keyword>
<evidence type="ECO:0000256" key="9">
    <source>
        <dbReference type="ARBA" id="ARBA00022989"/>
    </source>
</evidence>
<evidence type="ECO:0000259" key="14">
    <source>
        <dbReference type="Pfam" id="PF22776"/>
    </source>
</evidence>
<evidence type="ECO:0000256" key="8">
    <source>
        <dbReference type="ARBA" id="ARBA00022958"/>
    </source>
</evidence>
<dbReference type="GO" id="GO:0015293">
    <property type="term" value="F:symporter activity"/>
    <property type="evidence" value="ECO:0007669"/>
    <property type="project" value="UniProtKB-UniRule"/>
</dbReference>
<keyword evidence="7 12" id="KW-0769">Symport</keyword>
<evidence type="ECO:0000313" key="15">
    <source>
        <dbReference type="EMBL" id="KHJ65181.1"/>
    </source>
</evidence>
<keyword evidence="8 12" id="KW-0630">Potassium</keyword>
<feature type="transmembrane region" description="Helical" evidence="12">
    <location>
        <begin position="201"/>
        <end position="225"/>
    </location>
</feature>
<evidence type="ECO:0000256" key="5">
    <source>
        <dbReference type="ARBA" id="ARBA00022538"/>
    </source>
</evidence>
<comment type="similarity">
    <text evidence="2 12">Belongs to the HAK/KUP transporter (TC 2.A.72) family.</text>
</comment>
<dbReference type="InterPro" id="IPR023051">
    <property type="entry name" value="Kup"/>
</dbReference>
<keyword evidence="5 12" id="KW-0633">Potassium transport</keyword>
<feature type="transmembrane region" description="Helical" evidence="12">
    <location>
        <begin position="419"/>
        <end position="440"/>
    </location>
</feature>
<dbReference type="NCBIfam" id="NF008015">
    <property type="entry name" value="PRK10745.1"/>
    <property type="match status" value="1"/>
</dbReference>
<evidence type="ECO:0000256" key="7">
    <source>
        <dbReference type="ARBA" id="ARBA00022847"/>
    </source>
</evidence>
<evidence type="ECO:0000313" key="16">
    <source>
        <dbReference type="Proteomes" id="UP000030853"/>
    </source>
</evidence>
<evidence type="ECO:0000256" key="2">
    <source>
        <dbReference type="ARBA" id="ARBA00007019"/>
    </source>
</evidence>
<dbReference type="AlphaFoldDB" id="A0A0B1R0K2"/>
<feature type="domain" description="K+ potassium transporter integral membrane" evidence="13">
    <location>
        <begin position="13"/>
        <end position="461"/>
    </location>
</feature>
<comment type="caution">
    <text evidence="15">The sequence shown here is derived from an EMBL/GenBank/DDBJ whole genome shotgun (WGS) entry which is preliminary data.</text>
</comment>
<feature type="domain" description="K+ potassium transporter C-terminal" evidence="14">
    <location>
        <begin position="474"/>
        <end position="620"/>
    </location>
</feature>
<evidence type="ECO:0000256" key="1">
    <source>
        <dbReference type="ARBA" id="ARBA00004141"/>
    </source>
</evidence>
<sequence>MSQTEKQSLPAGMLAAAGIVFGDIGTSPLYTLKECLSILPDGSVSTTAVMGFLSLIFWALTLIVTLKYVCFVMRADHDGEGGILTLMSLARRHVSPKIGHIIVLAGLTGGAFFYGDGIITPAISVLSAIEGIEVVSPHLDKYVVPLAVVILTLLFMIQKHGTEKVSKVFGPVMFIWFVSIGVLGIRGILLNPTVLHALNPAFALTFLVTHETLAFAALGMVVLAVTGAEALYADMGHLGKAPIRMAWLVIAMPALVLNYFGQGALVIADVKALNNPFFNLAPGWGQIPLIVLSTLATVIAAQSVISGVYTLTHQAIRQGFLPPMRIVFTSHTESGQIYIPVVNWLLFVAVTVIVLAFRQSSALSSAYGIVVTGTMVITACLAGVVALRNWKWPLPLALIFLACMLTIDIPLFAANLMKLLSGGWVPVLMALTMMGLMLIWSTERNRLIKRLNNDPESLMALVKSLETNPPSRVSGTAIFLARKEFEIPQALLHNLKHNRVLHKRVVLLNIRTTDTPRVHNQKRITITQLSASFWQVTAAYGWREVPSMAEVLHLCGLEGFGCTVNEASFFTSHDTLVMKKRKGLARIKGGIFHFCQRNALRAHEQFNIPPNRVIELGGQREF</sequence>
<dbReference type="GO" id="GO:0015079">
    <property type="term" value="F:potassium ion transmembrane transporter activity"/>
    <property type="evidence" value="ECO:0007669"/>
    <property type="project" value="UniProtKB-UniRule"/>
</dbReference>
<dbReference type="Pfam" id="PF02705">
    <property type="entry name" value="K_trans"/>
    <property type="match status" value="1"/>
</dbReference>
<comment type="function">
    <text evidence="12">Responsible for the low-affinity transport of potassium into the cell. Likely operates as a K(+):H(+) symporter.</text>
</comment>
<feature type="transmembrane region" description="Helical" evidence="12">
    <location>
        <begin position="141"/>
        <end position="157"/>
    </location>
</feature>
<dbReference type="PANTHER" id="PTHR30540:SF79">
    <property type="entry name" value="LOW AFFINITY POTASSIUM TRANSPORT SYSTEM PROTEIN KUP"/>
    <property type="match status" value="1"/>
</dbReference>
<evidence type="ECO:0000256" key="4">
    <source>
        <dbReference type="ARBA" id="ARBA00022475"/>
    </source>
</evidence>
<comment type="catalytic activity">
    <reaction evidence="12">
        <text>K(+)(in) + H(+)(in) = K(+)(out) + H(+)(out)</text>
        <dbReference type="Rhea" id="RHEA:28490"/>
        <dbReference type="ChEBI" id="CHEBI:15378"/>
        <dbReference type="ChEBI" id="CHEBI:29103"/>
    </reaction>
</comment>
<keyword evidence="11 12" id="KW-0472">Membrane</keyword>
<feature type="transmembrane region" description="Helical" evidence="12">
    <location>
        <begin position="363"/>
        <end position="387"/>
    </location>
</feature>
<feature type="transmembrane region" description="Helical" evidence="12">
    <location>
        <begin position="246"/>
        <end position="267"/>
    </location>
</feature>
<comment type="subcellular location">
    <subcellularLocation>
        <location evidence="12">Cell membrane</location>
        <topology evidence="12">Multi-pass membrane protein</topology>
    </subcellularLocation>
    <subcellularLocation>
        <location evidence="1">Membrane</location>
        <topology evidence="1">Multi-pass membrane protein</topology>
    </subcellularLocation>
</comment>
<evidence type="ECO:0000256" key="11">
    <source>
        <dbReference type="ARBA" id="ARBA00023136"/>
    </source>
</evidence>
<dbReference type="EMBL" id="JTJJ01000155">
    <property type="protein sequence ID" value="KHJ65181.1"/>
    <property type="molecule type" value="Genomic_DNA"/>
</dbReference>
<protein>
    <recommendedName>
        <fullName evidence="12">Low affinity potassium transport system protein Kup</fullName>
    </recommendedName>
    <alternativeName>
        <fullName evidence="12">Kup system potassium uptake protein</fullName>
    </alternativeName>
</protein>
<feature type="transmembrane region" description="Helical" evidence="12">
    <location>
        <begin position="12"/>
        <end position="32"/>
    </location>
</feature>
<keyword evidence="3 12" id="KW-0813">Transport</keyword>
<feature type="transmembrane region" description="Helical" evidence="12">
    <location>
        <begin position="394"/>
        <end position="413"/>
    </location>
</feature>
<dbReference type="RefSeq" id="WP_039337131.1">
    <property type="nucleotide sequence ID" value="NZ_JTJJ01000155.1"/>
</dbReference>
<accession>A0A0B1R0K2</accession>
<feature type="transmembrane region" description="Helical" evidence="12">
    <location>
        <begin position="287"/>
        <end position="316"/>
    </location>
</feature>
<evidence type="ECO:0000256" key="12">
    <source>
        <dbReference type="HAMAP-Rule" id="MF_01522"/>
    </source>
</evidence>
<gene>
    <name evidence="15" type="primary">trkD</name>
    <name evidence="12" type="synonym">kup</name>
    <name evidence="15" type="ORF">QU24_25960</name>
</gene>
<dbReference type="PANTHER" id="PTHR30540">
    <property type="entry name" value="OSMOTIC STRESS POTASSIUM TRANSPORTER"/>
    <property type="match status" value="1"/>
</dbReference>
<dbReference type="Proteomes" id="UP000030853">
    <property type="component" value="Unassembled WGS sequence"/>
</dbReference>
<evidence type="ECO:0000259" key="13">
    <source>
        <dbReference type="Pfam" id="PF02705"/>
    </source>
</evidence>
<dbReference type="InterPro" id="IPR053951">
    <property type="entry name" value="K_trans_N"/>
</dbReference>
<dbReference type="GO" id="GO:0005886">
    <property type="term" value="C:plasma membrane"/>
    <property type="evidence" value="ECO:0007669"/>
    <property type="project" value="UniProtKB-SubCell"/>
</dbReference>
<dbReference type="InterPro" id="IPR053952">
    <property type="entry name" value="K_trans_C"/>
</dbReference>
<proteinExistence type="inferred from homology"/>
<feature type="transmembrane region" description="Helical" evidence="12">
    <location>
        <begin position="337"/>
        <end position="357"/>
    </location>
</feature>